<sequence length="328" mass="36022">MNNTWIVFSLSLPARLQSLRVKALRRMAAIGAVPLKNSLHLLPDLPGCREHLGWLSQEIEAGGGEAVLLTCSDLGGLSDDAAKQLFRQVRDAEYADVEAEATRFALQLSASPEDLAVHRDTRTFLRKAERRLAAIQELDFFPSGRGEVLRVALDALAGVLDGGEVDAGTPHCRMQDFAGRIWVTREHPYIDRLSSFWLVRRRIDEHAAIRFIPANAELPQGPEFVSFDMTGADFTHRGEMVTFEAIAADFGIRDVAVRRLMGIVKAIDLADALLEGGGEDGGLPAEARAVKDVLDGLIKISRDDAELLERAMLLFDALEASYTPTYGE</sequence>
<organism evidence="3 4">
    <name type="scientific">Nitratidesulfovibrio liaohensis</name>
    <dbReference type="NCBI Taxonomy" id="2604158"/>
    <lineage>
        <taxon>Bacteria</taxon>
        <taxon>Pseudomonadati</taxon>
        <taxon>Thermodesulfobacteriota</taxon>
        <taxon>Desulfovibrionia</taxon>
        <taxon>Desulfovibrionales</taxon>
        <taxon>Desulfovibrionaceae</taxon>
        <taxon>Nitratidesulfovibrio</taxon>
    </lineage>
</organism>
<dbReference type="Pfam" id="PF20229">
    <property type="entry name" value="ChrB_N"/>
    <property type="match status" value="1"/>
</dbReference>
<dbReference type="EMBL" id="CP133659">
    <property type="protein sequence ID" value="WMW66316.1"/>
    <property type="molecule type" value="Genomic_DNA"/>
</dbReference>
<dbReference type="InterPro" id="IPR046858">
    <property type="entry name" value="ChrB_N"/>
</dbReference>
<proteinExistence type="predicted"/>
<evidence type="ECO:0000313" key="3">
    <source>
        <dbReference type="EMBL" id="WMW66316.1"/>
    </source>
</evidence>
<keyword evidence="4" id="KW-1185">Reference proteome</keyword>
<evidence type="ECO:0000259" key="1">
    <source>
        <dbReference type="Pfam" id="PF09828"/>
    </source>
</evidence>
<accession>A0ABY9R4T2</accession>
<feature type="domain" description="ChrB C-terminal" evidence="1">
    <location>
        <begin position="182"/>
        <end position="320"/>
    </location>
</feature>
<gene>
    <name evidence="3" type="ORF">KPS_000883</name>
</gene>
<name>A0ABY9R4T2_9BACT</name>
<evidence type="ECO:0000313" key="4">
    <source>
        <dbReference type="Proteomes" id="UP001180616"/>
    </source>
</evidence>
<reference evidence="3" key="1">
    <citation type="submission" date="2023-09" db="EMBL/GenBank/DDBJ databases">
        <authorList>
            <consortium name="CW5 consortium"/>
            <person name="Lu C.-W."/>
        </authorList>
    </citation>
    <scope>NUCLEOTIDE SEQUENCE</scope>
    <source>
        <strain evidence="3">KPS</strain>
    </source>
</reference>
<protein>
    <submittedName>
        <fullName evidence="3">Chromate resistance protein</fullName>
    </submittedName>
</protein>
<dbReference type="Proteomes" id="UP001180616">
    <property type="component" value="Chromosome"/>
</dbReference>
<dbReference type="InterPro" id="IPR018634">
    <property type="entry name" value="ChrB_C"/>
</dbReference>
<dbReference type="Pfam" id="PF09828">
    <property type="entry name" value="ChrB_C"/>
    <property type="match status" value="1"/>
</dbReference>
<feature type="domain" description="ChrB N-terminal" evidence="2">
    <location>
        <begin position="20"/>
        <end position="109"/>
    </location>
</feature>
<dbReference type="RefSeq" id="WP_309542219.1">
    <property type="nucleotide sequence ID" value="NZ_CP133659.1"/>
</dbReference>
<evidence type="ECO:0000259" key="2">
    <source>
        <dbReference type="Pfam" id="PF20229"/>
    </source>
</evidence>